<dbReference type="PROSITE" id="PS00701">
    <property type="entry name" value="RIBOSOMAL_L16_2"/>
    <property type="match status" value="1"/>
</dbReference>
<organism evidence="9 10">
    <name type="scientific">Helcococcus bovis</name>
    <dbReference type="NCBI Taxonomy" id="3153252"/>
    <lineage>
        <taxon>Bacteria</taxon>
        <taxon>Bacillati</taxon>
        <taxon>Bacillota</taxon>
        <taxon>Tissierellia</taxon>
        <taxon>Tissierellales</taxon>
        <taxon>Peptoniphilaceae</taxon>
        <taxon>Helcococcus</taxon>
    </lineage>
</organism>
<dbReference type="Pfam" id="PF00252">
    <property type="entry name" value="Ribosomal_L16"/>
    <property type="match status" value="1"/>
</dbReference>
<dbReference type="PANTHER" id="PTHR12220">
    <property type="entry name" value="50S/60S RIBOSOMAL PROTEIN L16"/>
    <property type="match status" value="1"/>
</dbReference>
<dbReference type="InterPro" id="IPR000114">
    <property type="entry name" value="Ribosomal_uL16_bact-type"/>
</dbReference>
<dbReference type="InterPro" id="IPR036920">
    <property type="entry name" value="Ribosomal_uL16_sf"/>
</dbReference>
<comment type="subunit">
    <text evidence="5 7">Part of the 50S ribosomal subunit.</text>
</comment>
<name>A0ABW9F875_9FIRM</name>
<dbReference type="Proteomes" id="UP001629536">
    <property type="component" value="Unassembled WGS sequence"/>
</dbReference>
<dbReference type="InterPro" id="IPR047873">
    <property type="entry name" value="Ribosomal_uL16"/>
</dbReference>
<dbReference type="PRINTS" id="PR00060">
    <property type="entry name" value="RIBOSOMALL16"/>
</dbReference>
<comment type="similarity">
    <text evidence="1 5 6">Belongs to the universal ribosomal protein uL16 family.</text>
</comment>
<evidence type="ECO:0000256" key="1">
    <source>
        <dbReference type="ARBA" id="ARBA00008931"/>
    </source>
</evidence>
<protein>
    <recommendedName>
        <fullName evidence="4 5">Large ribosomal subunit protein uL16</fullName>
    </recommendedName>
</protein>
<evidence type="ECO:0000313" key="10">
    <source>
        <dbReference type="Proteomes" id="UP001629536"/>
    </source>
</evidence>
<dbReference type="SUPFAM" id="SSF54686">
    <property type="entry name" value="Ribosomal protein L16p/L10e"/>
    <property type="match status" value="1"/>
</dbReference>
<keyword evidence="5 7" id="KW-0699">rRNA-binding</keyword>
<dbReference type="HAMAP" id="MF_01342">
    <property type="entry name" value="Ribosomal_uL16"/>
    <property type="match status" value="1"/>
</dbReference>
<evidence type="ECO:0000256" key="7">
    <source>
        <dbReference type="RuleBase" id="RU004414"/>
    </source>
</evidence>
<keyword evidence="3 5" id="KW-0687">Ribonucleoprotein</keyword>
<dbReference type="RefSeq" id="WP_408104610.1">
    <property type="nucleotide sequence ID" value="NZ_JBFNFH010000026.1"/>
</dbReference>
<keyword evidence="5 7" id="KW-0694">RNA-binding</keyword>
<dbReference type="NCBIfam" id="TIGR01164">
    <property type="entry name" value="rplP_bact"/>
    <property type="match status" value="1"/>
</dbReference>
<proteinExistence type="inferred from homology"/>
<evidence type="ECO:0000256" key="8">
    <source>
        <dbReference type="SAM" id="MobiDB-lite"/>
    </source>
</evidence>
<sequence>MLMPKRVKRRRVHRGRMKGNAQRGNQLAYGDYGLQALEPHWITSNQIEAARRAMTRYIKRGGNIWIKIFPDKPVTKKPAEVRMGSGKGAPEYWVAVVKPGRIMFEMGGVAEDVAREAMRLASAKLPIKTKFVTRASSEESEGNK</sequence>
<gene>
    <name evidence="5 9" type="primary">rplP</name>
    <name evidence="9" type="ORF">ABGF40_08240</name>
</gene>
<evidence type="ECO:0000256" key="2">
    <source>
        <dbReference type="ARBA" id="ARBA00022980"/>
    </source>
</evidence>
<evidence type="ECO:0000256" key="3">
    <source>
        <dbReference type="ARBA" id="ARBA00023274"/>
    </source>
</evidence>
<evidence type="ECO:0000313" key="9">
    <source>
        <dbReference type="EMBL" id="MFM1525646.1"/>
    </source>
</evidence>
<dbReference type="InterPro" id="IPR020798">
    <property type="entry name" value="Ribosomal_uL16_CS"/>
</dbReference>
<evidence type="ECO:0000256" key="6">
    <source>
        <dbReference type="RuleBase" id="RU004413"/>
    </source>
</evidence>
<keyword evidence="5 7" id="KW-0820">tRNA-binding</keyword>
<dbReference type="Gene3D" id="3.90.1170.10">
    <property type="entry name" value="Ribosomal protein L10e/L16"/>
    <property type="match status" value="1"/>
</dbReference>
<keyword evidence="10" id="KW-1185">Reference proteome</keyword>
<dbReference type="CDD" id="cd01433">
    <property type="entry name" value="Ribosomal_L16_L10e"/>
    <property type="match status" value="1"/>
</dbReference>
<feature type="region of interest" description="Disordered" evidence="8">
    <location>
        <begin position="1"/>
        <end position="20"/>
    </location>
</feature>
<dbReference type="GO" id="GO:0005840">
    <property type="term" value="C:ribosome"/>
    <property type="evidence" value="ECO:0007669"/>
    <property type="project" value="UniProtKB-KW"/>
</dbReference>
<dbReference type="PANTHER" id="PTHR12220:SF13">
    <property type="entry name" value="LARGE RIBOSOMAL SUBUNIT PROTEIN UL16M"/>
    <property type="match status" value="1"/>
</dbReference>
<comment type="function">
    <text evidence="5 7">Binds 23S rRNA and is also seen to make contacts with the A and possibly P site tRNAs.</text>
</comment>
<keyword evidence="2 5" id="KW-0689">Ribosomal protein</keyword>
<feature type="compositionally biased region" description="Basic residues" evidence="8">
    <location>
        <begin position="1"/>
        <end position="17"/>
    </location>
</feature>
<comment type="caution">
    <text evidence="9">The sequence shown here is derived from an EMBL/GenBank/DDBJ whole genome shotgun (WGS) entry which is preliminary data.</text>
</comment>
<accession>A0ABW9F875</accession>
<dbReference type="InterPro" id="IPR016180">
    <property type="entry name" value="Ribosomal_uL16_dom"/>
</dbReference>
<evidence type="ECO:0000256" key="5">
    <source>
        <dbReference type="HAMAP-Rule" id="MF_01342"/>
    </source>
</evidence>
<dbReference type="EMBL" id="JBFNFH010000026">
    <property type="protein sequence ID" value="MFM1525646.1"/>
    <property type="molecule type" value="Genomic_DNA"/>
</dbReference>
<evidence type="ECO:0000256" key="4">
    <source>
        <dbReference type="ARBA" id="ARBA00035198"/>
    </source>
</evidence>
<reference evidence="9 10" key="1">
    <citation type="journal article" date="2024" name="Front. Microbiol.">
        <title>Pangenomic and biochemical analyses of Helcococcus ovis reveal widespread tetracycline resistance and a novel bacterial species, Helcococcus bovis.</title>
        <authorList>
            <person name="Cunha F."/>
            <person name="Zhai Y."/>
            <person name="Casaro S."/>
            <person name="Jones K.L."/>
            <person name="Hernandez M."/>
            <person name="Bisinotto R.S."/>
            <person name="Kariyawasam S."/>
            <person name="Brown M.B."/>
            <person name="Phillips A."/>
            <person name="Jeong K.C."/>
            <person name="Galvao K.N."/>
        </authorList>
    </citation>
    <scope>NUCLEOTIDE SEQUENCE [LARGE SCALE GENOMIC DNA]</scope>
    <source>
        <strain evidence="9 10">KG197</strain>
    </source>
</reference>